<evidence type="ECO:0000256" key="5">
    <source>
        <dbReference type="ARBA" id="ARBA00022692"/>
    </source>
</evidence>
<dbReference type="EMBL" id="JAHLPM010000002">
    <property type="protein sequence ID" value="MBU5436949.1"/>
    <property type="molecule type" value="Genomic_DNA"/>
</dbReference>
<feature type="transmembrane region" description="Helical" evidence="8">
    <location>
        <begin position="99"/>
        <end position="118"/>
    </location>
</feature>
<evidence type="ECO:0000313" key="9">
    <source>
        <dbReference type="EMBL" id="MBU5436949.1"/>
    </source>
</evidence>
<dbReference type="Proteomes" id="UP000749471">
    <property type="component" value="Unassembled WGS sequence"/>
</dbReference>
<reference evidence="9 10" key="1">
    <citation type="submission" date="2021-06" db="EMBL/GenBank/DDBJ databases">
        <authorList>
            <person name="Sun Q."/>
            <person name="Li D."/>
        </authorList>
    </citation>
    <scope>NUCLEOTIDE SEQUENCE [LARGE SCALE GENOMIC DNA]</scope>
    <source>
        <strain evidence="9 10">MSJ-40</strain>
    </source>
</reference>
<keyword evidence="10" id="KW-1185">Reference proteome</keyword>
<dbReference type="NCBIfam" id="TIGR03173">
    <property type="entry name" value="pbuX"/>
    <property type="match status" value="1"/>
</dbReference>
<comment type="subcellular location">
    <subcellularLocation>
        <location evidence="1">Cell membrane</location>
        <topology evidence="1">Multi-pass membrane protein</topology>
    </subcellularLocation>
</comment>
<evidence type="ECO:0000313" key="10">
    <source>
        <dbReference type="Proteomes" id="UP000749471"/>
    </source>
</evidence>
<feature type="transmembrane region" description="Helical" evidence="8">
    <location>
        <begin position="325"/>
        <end position="348"/>
    </location>
</feature>
<dbReference type="InterPro" id="IPR006042">
    <property type="entry name" value="Xan_ur_permease"/>
</dbReference>
<feature type="transmembrane region" description="Helical" evidence="8">
    <location>
        <begin position="383"/>
        <end position="401"/>
    </location>
</feature>
<evidence type="ECO:0000256" key="3">
    <source>
        <dbReference type="ARBA" id="ARBA00022448"/>
    </source>
</evidence>
<feature type="transmembrane region" description="Helical" evidence="8">
    <location>
        <begin position="26"/>
        <end position="49"/>
    </location>
</feature>
<dbReference type="NCBIfam" id="NF037981">
    <property type="entry name" value="NCS2_1"/>
    <property type="match status" value="1"/>
</dbReference>
<dbReference type="Pfam" id="PF00860">
    <property type="entry name" value="Xan_ur_permease"/>
    <property type="match status" value="1"/>
</dbReference>
<keyword evidence="7 8" id="KW-0472">Membrane</keyword>
<comment type="similarity">
    <text evidence="2">Belongs to the nucleobase:cation symporter-2 (NCS2) (TC 2.A.40) family.</text>
</comment>
<evidence type="ECO:0000256" key="1">
    <source>
        <dbReference type="ARBA" id="ARBA00004651"/>
    </source>
</evidence>
<feature type="transmembrane region" description="Helical" evidence="8">
    <location>
        <begin position="413"/>
        <end position="433"/>
    </location>
</feature>
<dbReference type="PANTHER" id="PTHR42810:SF2">
    <property type="entry name" value="PURINE PERMEASE C1399.01C-RELATED"/>
    <property type="match status" value="1"/>
</dbReference>
<feature type="transmembrane region" description="Helical" evidence="8">
    <location>
        <begin position="139"/>
        <end position="161"/>
    </location>
</feature>
<accession>A0ABS6E223</accession>
<dbReference type="InterPro" id="IPR006043">
    <property type="entry name" value="NCS2"/>
</dbReference>
<dbReference type="PROSITE" id="PS01116">
    <property type="entry name" value="XANTH_URACIL_PERMASE"/>
    <property type="match status" value="1"/>
</dbReference>
<evidence type="ECO:0000256" key="4">
    <source>
        <dbReference type="ARBA" id="ARBA00022475"/>
    </source>
</evidence>
<proteinExistence type="inferred from homology"/>
<feature type="transmembrane region" description="Helical" evidence="8">
    <location>
        <begin position="173"/>
        <end position="192"/>
    </location>
</feature>
<evidence type="ECO:0000256" key="8">
    <source>
        <dbReference type="SAM" id="Phobius"/>
    </source>
</evidence>
<gene>
    <name evidence="9" type="ORF">KQI42_02945</name>
</gene>
<dbReference type="InterPro" id="IPR017588">
    <property type="entry name" value="UacT-like"/>
</dbReference>
<dbReference type="NCBIfam" id="TIGR00801">
    <property type="entry name" value="ncs2"/>
    <property type="match status" value="1"/>
</dbReference>
<comment type="caution">
    <text evidence="9">The sequence shown here is derived from an EMBL/GenBank/DDBJ whole genome shotgun (WGS) entry which is preliminary data.</text>
</comment>
<keyword evidence="3" id="KW-0813">Transport</keyword>
<feature type="transmembrane region" description="Helical" evidence="8">
    <location>
        <begin position="61"/>
        <end position="79"/>
    </location>
</feature>
<organism evidence="9 10">
    <name type="scientific">Tissierella simiarum</name>
    <dbReference type="NCBI Taxonomy" id="2841534"/>
    <lineage>
        <taxon>Bacteria</taxon>
        <taxon>Bacillati</taxon>
        <taxon>Bacillota</taxon>
        <taxon>Tissierellia</taxon>
        <taxon>Tissierellales</taxon>
        <taxon>Tissierellaceae</taxon>
        <taxon>Tissierella</taxon>
    </lineage>
</organism>
<feature type="transmembrane region" description="Helical" evidence="8">
    <location>
        <begin position="241"/>
        <end position="260"/>
    </location>
</feature>
<keyword evidence="6 8" id="KW-1133">Transmembrane helix</keyword>
<feature type="transmembrane region" description="Helical" evidence="8">
    <location>
        <begin position="354"/>
        <end position="371"/>
    </location>
</feature>
<protein>
    <submittedName>
        <fullName evidence="9">Purine permease</fullName>
    </submittedName>
</protein>
<dbReference type="PANTHER" id="PTHR42810">
    <property type="entry name" value="PURINE PERMEASE C1399.01C-RELATED"/>
    <property type="match status" value="1"/>
</dbReference>
<keyword evidence="5 8" id="KW-0812">Transmembrane</keyword>
<evidence type="ECO:0000256" key="2">
    <source>
        <dbReference type="ARBA" id="ARBA00008821"/>
    </source>
</evidence>
<evidence type="ECO:0000256" key="6">
    <source>
        <dbReference type="ARBA" id="ARBA00022989"/>
    </source>
</evidence>
<name>A0ABS6E223_9FIRM</name>
<evidence type="ECO:0000256" key="7">
    <source>
        <dbReference type="ARBA" id="ARBA00023136"/>
    </source>
</evidence>
<keyword evidence="4" id="KW-1003">Cell membrane</keyword>
<dbReference type="RefSeq" id="WP_216516581.1">
    <property type="nucleotide sequence ID" value="NZ_JAHLPM010000002.1"/>
</dbReference>
<sequence length="440" mass="45858">MSNDILEEKVGSELIYRINDKPPLKIAIALAIQNIMAAFSGIVAVPLVVGQALGLSPADMTFMVSATLFASGLATLIQSHGVGPIGSRLPCIMGTDFTFVGPGIAVGTAFGLPAYFGATIFGSFLEMILSRLIKPLRRFFPPAVTGIVVTLIGLTMLPVAVDWSAGGSGVSDYGSLKYILLSFIVMAIIVLLNQSGKGFFSVGAILIGIISGYIISIPMGLLDITPVKEAAWLSFPRPFKFGIDVNITAILTFLPAYIVTAIETIGDLISVASASEHEITGDELSAGILSDGVGSFLAGIFNAGPHTSFSQNVGIIPLTGVASRYVVMLSGIILMLSGIFPKLGALVAIMPNPVLGGAGIMMFGMIAVGGLKILKDVNFNRRNSLIVAIAIGLGLSVVYRPEILNNFPKAFSTIFQSGMTTGTITAIILNMILPGGEKAA</sequence>
<feature type="transmembrane region" description="Helical" evidence="8">
    <location>
        <begin position="199"/>
        <end position="221"/>
    </location>
</feature>